<proteinExistence type="predicted"/>
<keyword evidence="3" id="KW-1185">Reference proteome</keyword>
<protein>
    <recommendedName>
        <fullName evidence="1">Reverse transcriptase zinc-binding domain-containing protein</fullName>
    </recommendedName>
</protein>
<organism evidence="2 3">
    <name type="scientific">Gossypium lobatum</name>
    <dbReference type="NCBI Taxonomy" id="34289"/>
    <lineage>
        <taxon>Eukaryota</taxon>
        <taxon>Viridiplantae</taxon>
        <taxon>Streptophyta</taxon>
        <taxon>Embryophyta</taxon>
        <taxon>Tracheophyta</taxon>
        <taxon>Spermatophyta</taxon>
        <taxon>Magnoliopsida</taxon>
        <taxon>eudicotyledons</taxon>
        <taxon>Gunneridae</taxon>
        <taxon>Pentapetalae</taxon>
        <taxon>rosids</taxon>
        <taxon>malvids</taxon>
        <taxon>Malvales</taxon>
        <taxon>Malvaceae</taxon>
        <taxon>Malvoideae</taxon>
        <taxon>Gossypium</taxon>
    </lineage>
</organism>
<name>A0A7J8N6C8_9ROSI</name>
<sequence>MWLYVEDQICNIPTSHNGIKDGRIWFYNTHGIYTSKSAYSWSLLKRIGFCPHRIFWKIIWKLNMLPKIKIFSWRLGYDLLPTYDNIARIRQNYSNTCPRCNNSEEMIIHVMKDCPMSREILTLGGLNNKLNNLVFTEKGDTARKVWEKAKTLSDDFKIYNITDPRVIPLISANKKWMKLLIGYVKINLDETISNGGAGCGVIARYSDGFVIGDAMALNTNSWTQTRQKWKLL</sequence>
<reference evidence="2 3" key="1">
    <citation type="journal article" date="2019" name="Genome Biol. Evol.">
        <title>Insights into the evolution of the New World diploid cottons (Gossypium, subgenus Houzingenia) based on genome sequencing.</title>
        <authorList>
            <person name="Grover C.E."/>
            <person name="Arick M.A. 2nd"/>
            <person name="Thrash A."/>
            <person name="Conover J.L."/>
            <person name="Sanders W.S."/>
            <person name="Peterson D.G."/>
            <person name="Frelichowski J.E."/>
            <person name="Scheffler J.A."/>
            <person name="Scheffler B.E."/>
            <person name="Wendel J.F."/>
        </authorList>
    </citation>
    <scope>NUCLEOTIDE SEQUENCE [LARGE SCALE GENOMIC DNA]</scope>
    <source>
        <strain evidence="2">157</strain>
        <tissue evidence="2">Leaf</tissue>
    </source>
</reference>
<comment type="caution">
    <text evidence="2">The sequence shown here is derived from an EMBL/GenBank/DDBJ whole genome shotgun (WGS) entry which is preliminary data.</text>
</comment>
<evidence type="ECO:0000259" key="1">
    <source>
        <dbReference type="Pfam" id="PF13966"/>
    </source>
</evidence>
<dbReference type="EMBL" id="JABEZX010000012">
    <property type="protein sequence ID" value="MBA0572392.1"/>
    <property type="molecule type" value="Genomic_DNA"/>
</dbReference>
<dbReference type="AlphaFoldDB" id="A0A7J8N6C8"/>
<dbReference type="Proteomes" id="UP000593572">
    <property type="component" value="Unassembled WGS sequence"/>
</dbReference>
<accession>A0A7J8N6C8</accession>
<gene>
    <name evidence="2" type="ORF">Golob_002736</name>
</gene>
<dbReference type="Pfam" id="PF13966">
    <property type="entry name" value="zf-RVT"/>
    <property type="match status" value="1"/>
</dbReference>
<evidence type="ECO:0000313" key="2">
    <source>
        <dbReference type="EMBL" id="MBA0572392.1"/>
    </source>
</evidence>
<feature type="domain" description="Reverse transcriptase zinc-binding" evidence="1">
    <location>
        <begin position="33"/>
        <end position="120"/>
    </location>
</feature>
<evidence type="ECO:0000313" key="3">
    <source>
        <dbReference type="Proteomes" id="UP000593572"/>
    </source>
</evidence>
<dbReference type="InterPro" id="IPR026960">
    <property type="entry name" value="RVT-Znf"/>
</dbReference>